<proteinExistence type="predicted"/>
<organism evidence="1 2">
    <name type="scientific">Nocardioides aurantiacus</name>
    <dbReference type="NCBI Taxonomy" id="86796"/>
    <lineage>
        <taxon>Bacteria</taxon>
        <taxon>Bacillati</taxon>
        <taxon>Actinomycetota</taxon>
        <taxon>Actinomycetes</taxon>
        <taxon>Propionibacteriales</taxon>
        <taxon>Nocardioidaceae</taxon>
        <taxon>Nocardioides</taxon>
    </lineage>
</organism>
<dbReference type="Pfam" id="PF13692">
    <property type="entry name" value="Glyco_trans_1_4"/>
    <property type="match status" value="1"/>
</dbReference>
<evidence type="ECO:0000313" key="2">
    <source>
        <dbReference type="Proteomes" id="UP000281738"/>
    </source>
</evidence>
<dbReference type="GO" id="GO:0016757">
    <property type="term" value="F:glycosyltransferase activity"/>
    <property type="evidence" value="ECO:0007669"/>
    <property type="project" value="TreeGrafter"/>
</dbReference>
<keyword evidence="2" id="KW-1185">Reference proteome</keyword>
<protein>
    <submittedName>
        <fullName evidence="1">Glycosyl transferase family 1</fullName>
    </submittedName>
</protein>
<dbReference type="PANTHER" id="PTHR45947">
    <property type="entry name" value="SULFOQUINOVOSYL TRANSFERASE SQD2"/>
    <property type="match status" value="1"/>
</dbReference>
<dbReference type="AlphaFoldDB" id="A0A3N2CRM3"/>
<gene>
    <name evidence="1" type="ORF">EDD33_1027</name>
</gene>
<dbReference type="InterPro" id="IPR050194">
    <property type="entry name" value="Glycosyltransferase_grp1"/>
</dbReference>
<reference evidence="1 2" key="1">
    <citation type="submission" date="2018-11" db="EMBL/GenBank/DDBJ databases">
        <title>Sequencing the genomes of 1000 actinobacteria strains.</title>
        <authorList>
            <person name="Klenk H.-P."/>
        </authorList>
    </citation>
    <scope>NUCLEOTIDE SEQUENCE [LARGE SCALE GENOMIC DNA]</scope>
    <source>
        <strain evidence="1 2">DSM 12652</strain>
    </source>
</reference>
<comment type="caution">
    <text evidence="1">The sequence shown here is derived from an EMBL/GenBank/DDBJ whole genome shotgun (WGS) entry which is preliminary data.</text>
</comment>
<dbReference type="Gene3D" id="3.40.50.2000">
    <property type="entry name" value="Glycogen Phosphorylase B"/>
    <property type="match status" value="2"/>
</dbReference>
<dbReference type="PANTHER" id="PTHR45947:SF3">
    <property type="entry name" value="SULFOQUINOVOSYL TRANSFERASE SQD2"/>
    <property type="match status" value="1"/>
</dbReference>
<accession>A0A3N2CRM3</accession>
<dbReference type="RefSeq" id="WP_148076940.1">
    <property type="nucleotide sequence ID" value="NZ_RKHO01000001.1"/>
</dbReference>
<keyword evidence="1" id="KW-0808">Transferase</keyword>
<name>A0A3N2CRM3_9ACTN</name>
<sequence>MRIALVSETFTPADDPSARVTREVAVRLTAAGHDVVVFAGGRGQATFHGARMFWASRMTPVSAVREAMALSRPDVCHLLDPHRLGLKAAEAADRLGVPTLVLEPRRWGPGVDLEHHHPGLRDEALHDRWARVHAPDGGRLVVLHDGPLDRRKVVGRLATVARLPGVRLVALGDGAGADHLRAAGAKVVPRATGVERARCLATADVLVQPRKKAAYAPVLLEALASGVPVVAFDSGTATRAVRHEENGLLVTTDRGGKALARAVARLAASPDLRFTLAAQARASVADRTWDDAVADLLERHYPRLVGSGPTAARELRVEGIPH</sequence>
<dbReference type="EMBL" id="RKHO01000001">
    <property type="protein sequence ID" value="ROR90192.1"/>
    <property type="molecule type" value="Genomic_DNA"/>
</dbReference>
<dbReference type="OrthoDB" id="9802525at2"/>
<dbReference type="Proteomes" id="UP000281738">
    <property type="component" value="Unassembled WGS sequence"/>
</dbReference>
<evidence type="ECO:0000313" key="1">
    <source>
        <dbReference type="EMBL" id="ROR90192.1"/>
    </source>
</evidence>
<dbReference type="SUPFAM" id="SSF53756">
    <property type="entry name" value="UDP-Glycosyltransferase/glycogen phosphorylase"/>
    <property type="match status" value="1"/>
</dbReference>